<dbReference type="SUPFAM" id="SSF49899">
    <property type="entry name" value="Concanavalin A-like lectins/glucanases"/>
    <property type="match status" value="1"/>
</dbReference>
<comment type="caution">
    <text evidence="6">The sequence shown here is derived from an EMBL/GenBank/DDBJ whole genome shotgun (WGS) entry which is preliminary data.</text>
</comment>
<dbReference type="GO" id="GO:0008270">
    <property type="term" value="F:zinc ion binding"/>
    <property type="evidence" value="ECO:0007669"/>
    <property type="project" value="UniProtKB-KW"/>
</dbReference>
<feature type="region of interest" description="Disordered" evidence="4">
    <location>
        <begin position="1"/>
        <end position="22"/>
    </location>
</feature>
<dbReference type="OrthoDB" id="6105938at2759"/>
<dbReference type="InterPro" id="IPR006574">
    <property type="entry name" value="PRY"/>
</dbReference>
<evidence type="ECO:0000256" key="2">
    <source>
        <dbReference type="ARBA" id="ARBA00022771"/>
    </source>
</evidence>
<dbReference type="PANTHER" id="PTHR25465:SF30">
    <property type="entry name" value="FINTRIM FAMILY, MEMBER 82"/>
    <property type="match status" value="1"/>
</dbReference>
<evidence type="ECO:0000256" key="3">
    <source>
        <dbReference type="ARBA" id="ARBA00022833"/>
    </source>
</evidence>
<gene>
    <name evidence="6" type="ORF">MMEN_LOCUS1209</name>
</gene>
<feature type="compositionally biased region" description="Polar residues" evidence="4">
    <location>
        <begin position="183"/>
        <end position="197"/>
    </location>
</feature>
<reference evidence="6" key="1">
    <citation type="submission" date="2021-05" db="EMBL/GenBank/DDBJ databases">
        <authorList>
            <person name="Tigano A."/>
        </authorList>
    </citation>
    <scope>NUCLEOTIDE SEQUENCE</scope>
</reference>
<protein>
    <submittedName>
        <fullName evidence="6">(Atlantic silverside) hypothetical protein</fullName>
    </submittedName>
</protein>
<feature type="compositionally biased region" description="Basic and acidic residues" evidence="4">
    <location>
        <begin position="92"/>
        <end position="102"/>
    </location>
</feature>
<accession>A0A8S4A8J3</accession>
<dbReference type="InterPro" id="IPR003879">
    <property type="entry name" value="Butyrophylin_SPRY"/>
</dbReference>
<keyword evidence="7" id="KW-1185">Reference proteome</keyword>
<evidence type="ECO:0000256" key="4">
    <source>
        <dbReference type="SAM" id="MobiDB-lite"/>
    </source>
</evidence>
<evidence type="ECO:0000256" key="1">
    <source>
        <dbReference type="ARBA" id="ARBA00022723"/>
    </source>
</evidence>
<feature type="region of interest" description="Disordered" evidence="4">
    <location>
        <begin position="92"/>
        <end position="197"/>
    </location>
</feature>
<dbReference type="InterPro" id="IPR001870">
    <property type="entry name" value="B30.2/SPRY"/>
</dbReference>
<evidence type="ECO:0000313" key="7">
    <source>
        <dbReference type="Proteomes" id="UP000677803"/>
    </source>
</evidence>
<dbReference type="Pfam" id="PF00622">
    <property type="entry name" value="SPRY"/>
    <property type="match status" value="1"/>
</dbReference>
<feature type="compositionally biased region" description="Polar residues" evidence="4">
    <location>
        <begin position="103"/>
        <end position="112"/>
    </location>
</feature>
<dbReference type="InterPro" id="IPR013320">
    <property type="entry name" value="ConA-like_dom_sf"/>
</dbReference>
<dbReference type="Proteomes" id="UP000677803">
    <property type="component" value="Unassembled WGS sequence"/>
</dbReference>
<keyword evidence="3" id="KW-0862">Zinc</keyword>
<dbReference type="SMART" id="SM00589">
    <property type="entry name" value="PRY"/>
    <property type="match status" value="1"/>
</dbReference>
<dbReference type="InterPro" id="IPR051051">
    <property type="entry name" value="E3_ubiq-ligase_TRIM/RNF"/>
</dbReference>
<proteinExistence type="predicted"/>
<dbReference type="PROSITE" id="PS50188">
    <property type="entry name" value="B302_SPRY"/>
    <property type="match status" value="1"/>
</dbReference>
<dbReference type="SMART" id="SM00449">
    <property type="entry name" value="SPRY"/>
    <property type="match status" value="1"/>
</dbReference>
<organism evidence="6 7">
    <name type="scientific">Menidia menidia</name>
    <name type="common">Atlantic silverside</name>
    <dbReference type="NCBI Taxonomy" id="238744"/>
    <lineage>
        <taxon>Eukaryota</taxon>
        <taxon>Metazoa</taxon>
        <taxon>Chordata</taxon>
        <taxon>Craniata</taxon>
        <taxon>Vertebrata</taxon>
        <taxon>Euteleostomi</taxon>
        <taxon>Actinopterygii</taxon>
        <taxon>Neopterygii</taxon>
        <taxon>Teleostei</taxon>
        <taxon>Neoteleostei</taxon>
        <taxon>Acanthomorphata</taxon>
        <taxon>Ovalentaria</taxon>
        <taxon>Atherinomorphae</taxon>
        <taxon>Atheriniformes</taxon>
        <taxon>Atherinopsidae</taxon>
        <taxon>Menidiinae</taxon>
        <taxon>Menidia</taxon>
    </lineage>
</organism>
<dbReference type="PRINTS" id="PR01407">
    <property type="entry name" value="BUTYPHLNCDUF"/>
</dbReference>
<dbReference type="Gene3D" id="2.60.120.920">
    <property type="match status" value="1"/>
</dbReference>
<dbReference type="InterPro" id="IPR043136">
    <property type="entry name" value="B30.2/SPRY_sf"/>
</dbReference>
<keyword evidence="1" id="KW-0479">Metal-binding</keyword>
<evidence type="ECO:0000313" key="6">
    <source>
        <dbReference type="EMBL" id="CAG5862605.1"/>
    </source>
</evidence>
<name>A0A8S4A8J3_9TELE</name>
<feature type="compositionally biased region" description="Basic and acidic residues" evidence="4">
    <location>
        <begin position="115"/>
        <end position="130"/>
    </location>
</feature>
<dbReference type="AlphaFoldDB" id="A0A8S4A8J3"/>
<evidence type="ECO:0000259" key="5">
    <source>
        <dbReference type="PROSITE" id="PS50188"/>
    </source>
</evidence>
<dbReference type="InterPro" id="IPR003877">
    <property type="entry name" value="SPRY_dom"/>
</dbReference>
<dbReference type="PANTHER" id="PTHR25465">
    <property type="entry name" value="B-BOX DOMAIN CONTAINING"/>
    <property type="match status" value="1"/>
</dbReference>
<dbReference type="EMBL" id="CAJRST010000002">
    <property type="protein sequence ID" value="CAG5862605.1"/>
    <property type="molecule type" value="Genomic_DNA"/>
</dbReference>
<keyword evidence="2" id="KW-0863">Zinc-finger</keyword>
<feature type="compositionally biased region" description="Basic and acidic residues" evidence="4">
    <location>
        <begin position="140"/>
        <end position="178"/>
    </location>
</feature>
<feature type="domain" description="B30.2/SPRY" evidence="5">
    <location>
        <begin position="253"/>
        <end position="452"/>
    </location>
</feature>
<dbReference type="Pfam" id="PF13765">
    <property type="entry name" value="PRY"/>
    <property type="match status" value="1"/>
</dbReference>
<sequence>MSLTEDSSKEPEMQEDEFLKTRRAEKRTINPFTLIKEDFSQFKEDMMKVFKDKDTNQRATQSAEKRVNPLALLKEDFNHFKEDFSSVFKIGLSKERENKEESSTAFTVTPPNTERVGDHLKSLFRGDRNILETTQKSKNKKEDKKSEKAEDTATKQSRQTEGRGNELESRELNGKESVEEAECTSSPRKQQNLEIFGSNTGSHGFEAILSAANSKCGPELWSDDFPVAWREEEEDEATETPLSSGETSWSLKDSLKNQSAEDPWSLKNFASYLTLDPNTASSELYLTEGNRRATRSWLDVQTSEHPERFQRCPQVLCREGLLDSVYWEVTWKGGADVGVTYNSISRDGDADRCLLGQNPQSWSLECSEGAYTPCHNRRRLSSSSPQPFSNRVGIYLDWPAGCLSFYCVSEDQMVHLHTFRSSFTQPLYPCFWVWAYDGWVSLCQVELGWERLLN</sequence>
<dbReference type="GO" id="GO:0005737">
    <property type="term" value="C:cytoplasm"/>
    <property type="evidence" value="ECO:0007669"/>
    <property type="project" value="UniProtKB-ARBA"/>
</dbReference>